<organism evidence="2 3">
    <name type="scientific">Paludisphaera mucosa</name>
    <dbReference type="NCBI Taxonomy" id="3030827"/>
    <lineage>
        <taxon>Bacteria</taxon>
        <taxon>Pseudomonadati</taxon>
        <taxon>Planctomycetota</taxon>
        <taxon>Planctomycetia</taxon>
        <taxon>Isosphaerales</taxon>
        <taxon>Isosphaeraceae</taxon>
        <taxon>Paludisphaera</taxon>
    </lineage>
</organism>
<evidence type="ECO:0000313" key="2">
    <source>
        <dbReference type="EMBL" id="MDG3006683.1"/>
    </source>
</evidence>
<evidence type="ECO:0000313" key="3">
    <source>
        <dbReference type="Proteomes" id="UP001216907"/>
    </source>
</evidence>
<proteinExistence type="predicted"/>
<feature type="compositionally biased region" description="Low complexity" evidence="1">
    <location>
        <begin position="152"/>
        <end position="164"/>
    </location>
</feature>
<evidence type="ECO:0000256" key="1">
    <source>
        <dbReference type="SAM" id="MobiDB-lite"/>
    </source>
</evidence>
<comment type="caution">
    <text evidence="2">The sequence shown here is derived from an EMBL/GenBank/DDBJ whole genome shotgun (WGS) entry which is preliminary data.</text>
</comment>
<sequence>MWSAAAMILWQCRMDDPEVPVDPELYVASQRVDRDAPDPWADVASPQAAERYRKRIQRIVRQLRSELNHEIRLAEGMILRGRPLGDVLGSRNSRISPLSRYIVAQRALRRDLADHWSRGAAAQHQSCPLYRNASLSFLSADEYPTDPEPAESLHSGRSSSDSLN</sequence>
<dbReference type="EMBL" id="JARRAG010000002">
    <property type="protein sequence ID" value="MDG3006683.1"/>
    <property type="molecule type" value="Genomic_DNA"/>
</dbReference>
<accession>A0ABT6FGH2</accession>
<dbReference type="RefSeq" id="WP_277862976.1">
    <property type="nucleotide sequence ID" value="NZ_JARRAG010000002.1"/>
</dbReference>
<protein>
    <submittedName>
        <fullName evidence="2">Uncharacterized protein</fullName>
    </submittedName>
</protein>
<dbReference type="Proteomes" id="UP001216907">
    <property type="component" value="Unassembled WGS sequence"/>
</dbReference>
<gene>
    <name evidence="2" type="ORF">PZE19_23185</name>
</gene>
<name>A0ABT6FGH2_9BACT</name>
<reference evidence="2 3" key="1">
    <citation type="submission" date="2023-03" db="EMBL/GenBank/DDBJ databases">
        <title>Paludisphaera mucosa sp. nov. a novel planctomycete from northern fen.</title>
        <authorList>
            <person name="Ivanova A."/>
        </authorList>
    </citation>
    <scope>NUCLEOTIDE SEQUENCE [LARGE SCALE GENOMIC DNA]</scope>
    <source>
        <strain evidence="2 3">Pla2</strain>
    </source>
</reference>
<keyword evidence="3" id="KW-1185">Reference proteome</keyword>
<feature type="region of interest" description="Disordered" evidence="1">
    <location>
        <begin position="140"/>
        <end position="164"/>
    </location>
</feature>